<accession>A0A1D8TMM4</accession>
<proteinExistence type="predicted"/>
<dbReference type="Proteomes" id="UP000177870">
    <property type="component" value="Chromosome"/>
</dbReference>
<evidence type="ECO:0000313" key="1">
    <source>
        <dbReference type="EMBL" id="AOW98655.1"/>
    </source>
</evidence>
<reference evidence="2" key="1">
    <citation type="submission" date="2016-10" db="EMBL/GenBank/DDBJ databases">
        <title>Comparative genomics uncovers the prolific and rare metabolic potential of the cyanobacterial genus Moorea.</title>
        <authorList>
            <person name="Leao T."/>
            <person name="Castelao G."/>
            <person name="Korobeynikov A."/>
            <person name="Monroe E.A."/>
            <person name="Podell S."/>
            <person name="Glukhov E."/>
            <person name="Allen E."/>
            <person name="Gerwick W.H."/>
            <person name="Gerwick L."/>
        </authorList>
    </citation>
    <scope>NUCLEOTIDE SEQUENCE [LARGE SCALE GENOMIC DNA]</scope>
    <source>
        <strain evidence="2">PAL-8-15-08-1</strain>
    </source>
</reference>
<evidence type="ECO:0000313" key="2">
    <source>
        <dbReference type="Proteomes" id="UP000177870"/>
    </source>
</evidence>
<dbReference type="EMBL" id="CP017599">
    <property type="protein sequence ID" value="AOW98655.1"/>
    <property type="molecule type" value="Genomic_DNA"/>
</dbReference>
<name>A0A1D8TMM4_9CYAN</name>
<gene>
    <name evidence="1" type="ORF">BJP34_03630</name>
</gene>
<dbReference type="RefSeq" id="WP_070391162.1">
    <property type="nucleotide sequence ID" value="NZ_CP017599.1"/>
</dbReference>
<protein>
    <submittedName>
        <fullName evidence="1">Uncharacterized protein</fullName>
    </submittedName>
</protein>
<organism evidence="1 2">
    <name type="scientific">Moorena producens PAL-8-15-08-1</name>
    <dbReference type="NCBI Taxonomy" id="1458985"/>
    <lineage>
        <taxon>Bacteria</taxon>
        <taxon>Bacillati</taxon>
        <taxon>Cyanobacteriota</taxon>
        <taxon>Cyanophyceae</taxon>
        <taxon>Coleofasciculales</taxon>
        <taxon>Coleofasciculaceae</taxon>
        <taxon>Moorena</taxon>
    </lineage>
</organism>
<dbReference type="AlphaFoldDB" id="A0A1D8TMM4"/>
<sequence>MRSIDRMRLAFGHATRSLKANNAIASTKKRDWPLATLRERLNQKMDIAKYWDQYQWGGHPACLVILITGKMPVPR</sequence>
<dbReference type="KEGG" id="mpro:BJP34_03630"/>